<dbReference type="HOGENOM" id="CLU_090055_0_0_1"/>
<sequence>MGRWTQYDEDSNRLPEGMRRVGYDADEGRYYFRDMDGKLWAGAEGAEFGELKEVHGVPAVLDEAYDGHEDLEAAGRRLDGYQPLATDVGATPHSTRALNMQAYRTMFPFFMMIIVALLLVWRLVGPFSHTETPPEVSFCTGETHAYRVVKGDTCWDLSQRNGFTLKQLKVSNPGLNCDSLMPGEMICLPTSIPSSSKRR</sequence>
<dbReference type="AlphaFoldDB" id="A0A0C3S4W7"/>
<gene>
    <name evidence="3" type="ORF">PHLGIDRAFT_111169</name>
</gene>
<dbReference type="PROSITE" id="PS51782">
    <property type="entry name" value="LYSM"/>
    <property type="match status" value="1"/>
</dbReference>
<keyword evidence="4" id="KW-1185">Reference proteome</keyword>
<dbReference type="Proteomes" id="UP000053257">
    <property type="component" value="Unassembled WGS sequence"/>
</dbReference>
<proteinExistence type="predicted"/>
<evidence type="ECO:0000256" key="1">
    <source>
        <dbReference type="SAM" id="Phobius"/>
    </source>
</evidence>
<dbReference type="OrthoDB" id="2107166at2759"/>
<feature type="domain" description="LysM" evidence="2">
    <location>
        <begin position="144"/>
        <end position="188"/>
    </location>
</feature>
<protein>
    <submittedName>
        <fullName evidence="3">Carbohydrate-binding module family 50 protein</fullName>
    </submittedName>
</protein>
<name>A0A0C3S4W7_PHLG1</name>
<dbReference type="InterPro" id="IPR036779">
    <property type="entry name" value="LysM_dom_sf"/>
</dbReference>
<evidence type="ECO:0000313" key="3">
    <source>
        <dbReference type="EMBL" id="KIP03205.1"/>
    </source>
</evidence>
<keyword evidence="1" id="KW-1133">Transmembrane helix</keyword>
<reference evidence="3 4" key="1">
    <citation type="journal article" date="2014" name="PLoS Genet.">
        <title>Analysis of the Phlebiopsis gigantea genome, transcriptome and secretome provides insight into its pioneer colonization strategies of wood.</title>
        <authorList>
            <person name="Hori C."/>
            <person name="Ishida T."/>
            <person name="Igarashi K."/>
            <person name="Samejima M."/>
            <person name="Suzuki H."/>
            <person name="Master E."/>
            <person name="Ferreira P."/>
            <person name="Ruiz-Duenas F.J."/>
            <person name="Held B."/>
            <person name="Canessa P."/>
            <person name="Larrondo L.F."/>
            <person name="Schmoll M."/>
            <person name="Druzhinina I.S."/>
            <person name="Kubicek C.P."/>
            <person name="Gaskell J.A."/>
            <person name="Kersten P."/>
            <person name="St John F."/>
            <person name="Glasner J."/>
            <person name="Sabat G."/>
            <person name="Splinter BonDurant S."/>
            <person name="Syed K."/>
            <person name="Yadav J."/>
            <person name="Mgbeahuruike A.C."/>
            <person name="Kovalchuk A."/>
            <person name="Asiegbu F.O."/>
            <person name="Lackner G."/>
            <person name="Hoffmeister D."/>
            <person name="Rencoret J."/>
            <person name="Gutierrez A."/>
            <person name="Sun H."/>
            <person name="Lindquist E."/>
            <person name="Barry K."/>
            <person name="Riley R."/>
            <person name="Grigoriev I.V."/>
            <person name="Henrissat B."/>
            <person name="Kues U."/>
            <person name="Berka R.M."/>
            <person name="Martinez A.T."/>
            <person name="Covert S.F."/>
            <person name="Blanchette R.A."/>
            <person name="Cullen D."/>
        </authorList>
    </citation>
    <scope>NUCLEOTIDE SEQUENCE [LARGE SCALE GENOMIC DNA]</scope>
    <source>
        <strain evidence="3 4">11061_1 CR5-6</strain>
    </source>
</reference>
<dbReference type="EMBL" id="KN840628">
    <property type="protein sequence ID" value="KIP03205.1"/>
    <property type="molecule type" value="Genomic_DNA"/>
</dbReference>
<dbReference type="Pfam" id="PF01476">
    <property type="entry name" value="LysM"/>
    <property type="match status" value="1"/>
</dbReference>
<keyword evidence="1" id="KW-0812">Transmembrane</keyword>
<dbReference type="Gene3D" id="3.10.350.10">
    <property type="entry name" value="LysM domain"/>
    <property type="match status" value="1"/>
</dbReference>
<keyword evidence="1" id="KW-0472">Membrane</keyword>
<feature type="transmembrane region" description="Helical" evidence="1">
    <location>
        <begin position="106"/>
        <end position="124"/>
    </location>
</feature>
<dbReference type="SUPFAM" id="SSF54106">
    <property type="entry name" value="LysM domain"/>
    <property type="match status" value="1"/>
</dbReference>
<dbReference type="CDD" id="cd00118">
    <property type="entry name" value="LysM"/>
    <property type="match status" value="1"/>
</dbReference>
<dbReference type="SMART" id="SM00257">
    <property type="entry name" value="LysM"/>
    <property type="match status" value="1"/>
</dbReference>
<accession>A0A0C3S4W7</accession>
<evidence type="ECO:0000313" key="4">
    <source>
        <dbReference type="Proteomes" id="UP000053257"/>
    </source>
</evidence>
<evidence type="ECO:0000259" key="2">
    <source>
        <dbReference type="PROSITE" id="PS51782"/>
    </source>
</evidence>
<organism evidence="3 4">
    <name type="scientific">Phlebiopsis gigantea (strain 11061_1 CR5-6)</name>
    <name type="common">White-rot fungus</name>
    <name type="synonym">Peniophora gigantea</name>
    <dbReference type="NCBI Taxonomy" id="745531"/>
    <lineage>
        <taxon>Eukaryota</taxon>
        <taxon>Fungi</taxon>
        <taxon>Dikarya</taxon>
        <taxon>Basidiomycota</taxon>
        <taxon>Agaricomycotina</taxon>
        <taxon>Agaricomycetes</taxon>
        <taxon>Polyporales</taxon>
        <taxon>Phanerochaetaceae</taxon>
        <taxon>Phlebiopsis</taxon>
    </lineage>
</organism>
<dbReference type="InterPro" id="IPR018392">
    <property type="entry name" value="LysM"/>
</dbReference>